<comment type="caution">
    <text evidence="1">The sequence shown here is derived from an EMBL/GenBank/DDBJ whole genome shotgun (WGS) entry which is preliminary data.</text>
</comment>
<evidence type="ECO:0000313" key="2">
    <source>
        <dbReference type="Proteomes" id="UP000193377"/>
    </source>
</evidence>
<protein>
    <submittedName>
        <fullName evidence="1">Uncharacterized protein</fullName>
    </submittedName>
</protein>
<dbReference type="EMBL" id="LNKD01000001">
    <property type="protein sequence ID" value="OSG88083.1"/>
    <property type="molecule type" value="Genomic_DNA"/>
</dbReference>
<evidence type="ECO:0000313" key="1">
    <source>
        <dbReference type="EMBL" id="OSG88083.1"/>
    </source>
</evidence>
<dbReference type="Proteomes" id="UP000193377">
    <property type="component" value="Unassembled WGS sequence"/>
</dbReference>
<accession>A0A1X2Z104</accession>
<sequence>MQRINLWPNPKFDPTGFHVVKKGGDISKYMTGGTLANTRGDYIDLPFACEVGVEYVCTCRIVSNDTANKAIGIFSGGTVKYPSSQTVGKYTIRFTPTANDTRLAIPSGMAISELSVEAADTYDAALGGGFRASSRGTRCHAIKAIRRAGDAR</sequence>
<dbReference type="RefSeq" id="WP_085393014.1">
    <property type="nucleotide sequence ID" value="NZ_LNKD01000001.1"/>
</dbReference>
<organism evidence="1 2">
    <name type="scientific">Bifidobacterium adolescentis</name>
    <dbReference type="NCBI Taxonomy" id="1680"/>
    <lineage>
        <taxon>Bacteria</taxon>
        <taxon>Bacillati</taxon>
        <taxon>Actinomycetota</taxon>
        <taxon>Actinomycetes</taxon>
        <taxon>Bifidobacteriales</taxon>
        <taxon>Bifidobacteriaceae</taxon>
        <taxon>Bifidobacterium</taxon>
    </lineage>
</organism>
<gene>
    <name evidence="1" type="ORF">B0487_1003</name>
</gene>
<reference evidence="1 2" key="1">
    <citation type="journal article" date="2016" name="Sci. Rep.">
        <title>Evaluation of genetic diversity among strains of the human gut commensal Bifidobacterium adolescentis.</title>
        <authorList>
            <person name="Duranti S."/>
            <person name="Milani C."/>
            <person name="Lugli G.A."/>
            <person name="Mancabelli L."/>
            <person name="Turroni F."/>
            <person name="Ferrario C."/>
            <person name="Mangifesta M."/>
            <person name="Viappiani A."/>
            <person name="Sanchez B."/>
            <person name="Margolles A."/>
            <person name="van Sinderen D."/>
            <person name="Ventura M."/>
        </authorList>
    </citation>
    <scope>NUCLEOTIDE SEQUENCE [LARGE SCALE GENOMIC DNA]</scope>
    <source>
        <strain evidence="1 2">487B</strain>
    </source>
</reference>
<dbReference type="AlphaFoldDB" id="A0A1X2Z104"/>
<proteinExistence type="predicted"/>
<name>A0A1X2Z104_BIFAD</name>